<keyword evidence="1" id="KW-0732">Signal</keyword>
<comment type="caution">
    <text evidence="2">The sequence shown here is derived from an EMBL/GenBank/DDBJ whole genome shotgun (WGS) entry which is preliminary data.</text>
</comment>
<dbReference type="EMBL" id="JAJJMB010000948">
    <property type="protein sequence ID" value="KAI3960043.1"/>
    <property type="molecule type" value="Genomic_DNA"/>
</dbReference>
<proteinExistence type="predicted"/>
<gene>
    <name evidence="2" type="ORF">MKW98_016767</name>
</gene>
<sequence length="209" mass="23772">MRYRGALQLNLGSLSFLLKCALWGLLSSPHQQLKNCSNWFPLRIYPVRKGSAVFGVLVSEVQKLVGATASDAYRFGEGPVSQSSVLLRCYHASNPEHWALNMKKHCITDALLASKSYPHQPPCVKEHTNKSNISGTECNVPIMYDCYSTKRKDRERKFTGRGHSEKRASNRFQCLVQLFKYNNEELIMGIAQNRKAKLARLAINKFLHR</sequence>
<keyword evidence="3" id="KW-1185">Reference proteome</keyword>
<evidence type="ECO:0000313" key="3">
    <source>
        <dbReference type="Proteomes" id="UP001202328"/>
    </source>
</evidence>
<reference evidence="2" key="1">
    <citation type="submission" date="2022-04" db="EMBL/GenBank/DDBJ databases">
        <title>A functionally conserved STORR gene fusion in Papaver species that diverged 16.8 million years ago.</title>
        <authorList>
            <person name="Catania T."/>
        </authorList>
    </citation>
    <scope>NUCLEOTIDE SEQUENCE</scope>
    <source>
        <strain evidence="2">S-188037</strain>
    </source>
</reference>
<feature type="chain" id="PRO_5041934330" evidence="1">
    <location>
        <begin position="28"/>
        <end position="209"/>
    </location>
</feature>
<dbReference type="Proteomes" id="UP001202328">
    <property type="component" value="Unassembled WGS sequence"/>
</dbReference>
<accession>A0AAD4TGP8</accession>
<protein>
    <submittedName>
        <fullName evidence="2">Uncharacterized protein</fullName>
    </submittedName>
</protein>
<evidence type="ECO:0000256" key="1">
    <source>
        <dbReference type="SAM" id="SignalP"/>
    </source>
</evidence>
<feature type="signal peptide" evidence="1">
    <location>
        <begin position="1"/>
        <end position="27"/>
    </location>
</feature>
<evidence type="ECO:0000313" key="2">
    <source>
        <dbReference type="EMBL" id="KAI3960043.1"/>
    </source>
</evidence>
<dbReference type="AlphaFoldDB" id="A0AAD4TGP8"/>
<name>A0AAD4TGP8_9MAGN</name>
<organism evidence="2 3">
    <name type="scientific">Papaver atlanticum</name>
    <dbReference type="NCBI Taxonomy" id="357466"/>
    <lineage>
        <taxon>Eukaryota</taxon>
        <taxon>Viridiplantae</taxon>
        <taxon>Streptophyta</taxon>
        <taxon>Embryophyta</taxon>
        <taxon>Tracheophyta</taxon>
        <taxon>Spermatophyta</taxon>
        <taxon>Magnoliopsida</taxon>
        <taxon>Ranunculales</taxon>
        <taxon>Papaveraceae</taxon>
        <taxon>Papaveroideae</taxon>
        <taxon>Papaver</taxon>
    </lineage>
</organism>